<dbReference type="Proteomes" id="UP000596145">
    <property type="component" value="Chromosome"/>
</dbReference>
<reference evidence="2 4" key="1">
    <citation type="submission" date="2020-12" db="EMBL/GenBank/DDBJ databases">
        <title>FDA dAtabase for Regulatory Grade micrObial Sequences (FDA-ARGOS): Supporting development and validation of Infectious Disease Dx tests.</title>
        <authorList>
            <person name="Sproer C."/>
            <person name="Gronow S."/>
            <person name="Severitt S."/>
            <person name="Schroder I."/>
            <person name="Tallon L."/>
            <person name="Sadzewicz L."/>
            <person name="Zhao X."/>
            <person name="Boylan J."/>
            <person name="Ott S."/>
            <person name="Bowen H."/>
            <person name="Vavikolanu K."/>
            <person name="Mehta A."/>
            <person name="Aluvathingal J."/>
            <person name="Nadendla S."/>
            <person name="Lowell S."/>
            <person name="Myers T."/>
            <person name="Yan Y."/>
            <person name="Sichtig H."/>
        </authorList>
    </citation>
    <scope>NUCLEOTIDE SEQUENCE [LARGE SCALE GENOMIC DNA]</scope>
    <source>
        <strain evidence="2 4">FDAARGOS_1053</strain>
        <strain evidence="3">FDAARGOS_1191</strain>
    </source>
</reference>
<dbReference type="Pfam" id="PF00480">
    <property type="entry name" value="ROK"/>
    <property type="match status" value="1"/>
</dbReference>
<dbReference type="Proteomes" id="UP000617681">
    <property type="component" value="Chromosome"/>
</dbReference>
<comment type="similarity">
    <text evidence="1">Belongs to the ROK (NagC/XylR) family.</text>
</comment>
<sequence>MMSTKAPLTLGFDIGGTNLRGAVVDRNGTILDSAQIPTPSSEDMMERGIVHVANKLRASWDIEACGLAIAGFIDPDLETVSYGPHVPWRNAPVRERLESKLGIPVRIEHDANSAAWGEYRFGAAMQARTWVLFAIGTGIGATLMVDGNIYRGAFGVAPEFGHLVVVPGGRSCSCGKNGCLERYCSGTALEETAREVIGCAQFEESELARAYRDEPEKLSGRVIMAAAKRGDPAALAVVNNFAMWLGHGLSIVSDVLDPELIVIAGGVADEATLYLDKAQEVYSESIVGAGFRRLARLKTAELGSAAGMIGVSDLAREAVV</sequence>
<dbReference type="InterPro" id="IPR000600">
    <property type="entry name" value="ROK"/>
</dbReference>
<dbReference type="InterPro" id="IPR043129">
    <property type="entry name" value="ATPase_NBD"/>
</dbReference>
<dbReference type="PANTHER" id="PTHR18964:SF173">
    <property type="entry name" value="GLUCOKINASE"/>
    <property type="match status" value="1"/>
</dbReference>
<dbReference type="EMBL" id="CP066007">
    <property type="protein sequence ID" value="QQB45408.1"/>
    <property type="molecule type" value="Genomic_DNA"/>
</dbReference>
<dbReference type="AlphaFoldDB" id="A0A7T4BNB1"/>
<evidence type="ECO:0000256" key="1">
    <source>
        <dbReference type="ARBA" id="ARBA00006479"/>
    </source>
</evidence>
<dbReference type="PANTHER" id="PTHR18964">
    <property type="entry name" value="ROK (REPRESSOR, ORF, KINASE) FAMILY"/>
    <property type="match status" value="1"/>
</dbReference>
<dbReference type="EMBL" id="CP069534">
    <property type="protein sequence ID" value="QRP69844.1"/>
    <property type="molecule type" value="Genomic_DNA"/>
</dbReference>
<evidence type="ECO:0000313" key="3">
    <source>
        <dbReference type="EMBL" id="QRP69844.1"/>
    </source>
</evidence>
<protein>
    <submittedName>
        <fullName evidence="2">ROK family protein</fullName>
    </submittedName>
</protein>
<accession>A0A7T4BNB1</accession>
<dbReference type="CDD" id="cd24061">
    <property type="entry name" value="ASKHA_NBD_ROK_SgGLK-like"/>
    <property type="match status" value="1"/>
</dbReference>
<dbReference type="GeneID" id="92760457"/>
<dbReference type="Gene3D" id="3.30.420.40">
    <property type="match status" value="2"/>
</dbReference>
<evidence type="ECO:0000313" key="4">
    <source>
        <dbReference type="Proteomes" id="UP000596145"/>
    </source>
</evidence>
<evidence type="ECO:0000313" key="2">
    <source>
        <dbReference type="EMBL" id="QQB45408.1"/>
    </source>
</evidence>
<dbReference type="OrthoDB" id="9810372at2"/>
<dbReference type="SUPFAM" id="SSF53067">
    <property type="entry name" value="Actin-like ATPase domain"/>
    <property type="match status" value="1"/>
</dbReference>
<organism evidence="2 4">
    <name type="scientific">Corynebacterium glucuronolyticum</name>
    <dbReference type="NCBI Taxonomy" id="39791"/>
    <lineage>
        <taxon>Bacteria</taxon>
        <taxon>Bacillati</taxon>
        <taxon>Actinomycetota</taxon>
        <taxon>Actinomycetes</taxon>
        <taxon>Mycobacteriales</taxon>
        <taxon>Corynebacteriaceae</taxon>
        <taxon>Corynebacterium</taxon>
    </lineage>
</organism>
<gene>
    <name evidence="2" type="ORF">I6I10_07645</name>
    <name evidence="3" type="ORF">I6J21_08520</name>
</gene>
<dbReference type="RefSeq" id="WP_005395491.1">
    <property type="nucleotide sequence ID" value="NZ_CP066007.1"/>
</dbReference>
<proteinExistence type="inferred from homology"/>
<name>A0A7T4BNB1_9CORY</name>